<organism evidence="1 2">
    <name type="scientific">Haloarcula rubra</name>
    <dbReference type="NCBI Taxonomy" id="2487747"/>
    <lineage>
        <taxon>Archaea</taxon>
        <taxon>Methanobacteriati</taxon>
        <taxon>Methanobacteriota</taxon>
        <taxon>Stenosarchaea group</taxon>
        <taxon>Halobacteria</taxon>
        <taxon>Halobacteriales</taxon>
        <taxon>Haloarculaceae</taxon>
        <taxon>Haloarcula</taxon>
    </lineage>
</organism>
<name>A0AAW4PXA4_9EURY</name>
<dbReference type="RefSeq" id="WP_220620665.1">
    <property type="nucleotide sequence ID" value="NZ_RKLR01000019.1"/>
</dbReference>
<proteinExistence type="predicted"/>
<evidence type="ECO:0000313" key="1">
    <source>
        <dbReference type="EMBL" id="MBX0325806.1"/>
    </source>
</evidence>
<sequence>MPVPYCTDIDVVRKFNPQLGEAALEANDYIGNEDREQIRARIDAVSDQFDESTGRAMREVRVGSPGSPRTYEYYDAQRQRHRYPLEIDLDHEDIVPIDPGAGDTLEVRDGRDSWDDITAGEGDDWFLDYDDGELKIFELLVNRIYFEARNERYLRATYRHGALGGGRRRGGQTTLASQIDDSATSLSVADSARLPADGGVMLVGTGTDAEYVRVTDVDTSTDTLTVARGIRATSAASHASGDTVHYCPLEVRDAVAAKTARELLRYEDWVDELIEAGNGLGASDKMDAWEQSWTDACANHSAVHRM</sequence>
<comment type="caution">
    <text evidence="1">The sequence shown here is derived from an EMBL/GenBank/DDBJ whole genome shotgun (WGS) entry which is preliminary data.</text>
</comment>
<protein>
    <submittedName>
        <fullName evidence="1">Uncharacterized protein</fullName>
    </submittedName>
</protein>
<keyword evidence="2" id="KW-1185">Reference proteome</keyword>
<accession>A0AAW4PXA4</accession>
<dbReference type="Proteomes" id="UP001430377">
    <property type="component" value="Unassembled WGS sequence"/>
</dbReference>
<gene>
    <name evidence="1" type="ORF">EGH21_22570</name>
</gene>
<evidence type="ECO:0000313" key="2">
    <source>
        <dbReference type="Proteomes" id="UP001430377"/>
    </source>
</evidence>
<dbReference type="AlphaFoldDB" id="A0AAW4PXA4"/>
<reference evidence="1 2" key="1">
    <citation type="submission" date="2021-06" db="EMBL/GenBank/DDBJ databases">
        <title>Halomicroarcula sp. a new haloarchaeum isolated from saline soil.</title>
        <authorList>
            <person name="Duran-Viseras A."/>
            <person name="Sanchez-Porro C."/>
            <person name="Ventosa A."/>
        </authorList>
    </citation>
    <scope>NUCLEOTIDE SEQUENCE [LARGE SCALE GENOMIC DNA]</scope>
    <source>
        <strain evidence="1 2">F13</strain>
    </source>
</reference>
<dbReference type="EMBL" id="RKLR01000019">
    <property type="protein sequence ID" value="MBX0325806.1"/>
    <property type="molecule type" value="Genomic_DNA"/>
</dbReference>